<dbReference type="Pfam" id="PF25206">
    <property type="entry name" value="DUF7836"/>
    <property type="match status" value="1"/>
</dbReference>
<evidence type="ECO:0000313" key="3">
    <source>
        <dbReference type="Proteomes" id="UP000199076"/>
    </source>
</evidence>
<dbReference type="STRING" id="660518.SAMN05216218_104113"/>
<keyword evidence="3" id="KW-1185">Reference proteome</keyword>
<dbReference type="InterPro" id="IPR057158">
    <property type="entry name" value="DUF7836"/>
</dbReference>
<dbReference type="AlphaFoldDB" id="A0A1G7IWV2"/>
<feature type="domain" description="DUF7836" evidence="1">
    <location>
        <begin position="1"/>
        <end position="59"/>
    </location>
</feature>
<evidence type="ECO:0000313" key="2">
    <source>
        <dbReference type="EMBL" id="SDF17098.1"/>
    </source>
</evidence>
<protein>
    <recommendedName>
        <fullName evidence="1">DUF7836 domain-containing protein</fullName>
    </recommendedName>
</protein>
<accession>A0A1G7IWV2</accession>
<dbReference type="RefSeq" id="WP_092689626.1">
    <property type="nucleotide sequence ID" value="NZ_FNBK01000004.1"/>
</dbReference>
<evidence type="ECO:0000259" key="1">
    <source>
        <dbReference type="Pfam" id="PF25206"/>
    </source>
</evidence>
<dbReference type="Proteomes" id="UP000199076">
    <property type="component" value="Unassembled WGS sequence"/>
</dbReference>
<organism evidence="2 3">
    <name type="scientific">Halorientalis regularis</name>
    <dbReference type="NCBI Taxonomy" id="660518"/>
    <lineage>
        <taxon>Archaea</taxon>
        <taxon>Methanobacteriati</taxon>
        <taxon>Methanobacteriota</taxon>
        <taxon>Stenosarchaea group</taxon>
        <taxon>Halobacteria</taxon>
        <taxon>Halobacteriales</taxon>
        <taxon>Haloarculaceae</taxon>
        <taxon>Halorientalis</taxon>
    </lineage>
</organism>
<dbReference type="EMBL" id="FNBK01000004">
    <property type="protein sequence ID" value="SDF17098.1"/>
    <property type="molecule type" value="Genomic_DNA"/>
</dbReference>
<proteinExistence type="predicted"/>
<sequence>MNEAFVQLLCPACEKDWEDGPTDLPAADDGFTCPDCGTERRTAEFMRTDRDLELLKEMQTA</sequence>
<reference evidence="3" key="1">
    <citation type="submission" date="2016-10" db="EMBL/GenBank/DDBJ databases">
        <authorList>
            <person name="Varghese N."/>
            <person name="Submissions S."/>
        </authorList>
    </citation>
    <scope>NUCLEOTIDE SEQUENCE [LARGE SCALE GENOMIC DNA]</scope>
    <source>
        <strain evidence="3">IBRC-M 10760</strain>
    </source>
</reference>
<gene>
    <name evidence="2" type="ORF">SAMN05216218_104113</name>
</gene>
<dbReference type="OrthoDB" id="179396at2157"/>
<name>A0A1G7IWV2_9EURY</name>